<keyword evidence="12" id="KW-0614">Plasmid</keyword>
<dbReference type="InterPro" id="IPR006026">
    <property type="entry name" value="Peptidase_Metallo"/>
</dbReference>
<dbReference type="CDD" id="cd04277">
    <property type="entry name" value="ZnMc_serralysin_like"/>
    <property type="match status" value="1"/>
</dbReference>
<evidence type="ECO:0000256" key="3">
    <source>
        <dbReference type="ARBA" id="ARBA00009490"/>
    </source>
</evidence>
<dbReference type="PROSITE" id="PS00330">
    <property type="entry name" value="HEMOLYSIN_CALCIUM"/>
    <property type="match status" value="8"/>
</dbReference>
<dbReference type="GO" id="GO:0006508">
    <property type="term" value="P:proteolysis"/>
    <property type="evidence" value="ECO:0007669"/>
    <property type="project" value="UniProtKB-KW"/>
</dbReference>
<dbReference type="Pfam" id="PF00413">
    <property type="entry name" value="Peptidase_M10"/>
    <property type="match status" value="1"/>
</dbReference>
<dbReference type="KEGG" id="tpro:Ga0080559_TMP5128"/>
<name>A0A1U7DDM6_9RHOB</name>
<evidence type="ECO:0000256" key="4">
    <source>
        <dbReference type="ARBA" id="ARBA00022525"/>
    </source>
</evidence>
<proteinExistence type="inferred from homology"/>
<dbReference type="SUPFAM" id="SSF51120">
    <property type="entry name" value="beta-Roll"/>
    <property type="match status" value="6"/>
</dbReference>
<keyword evidence="6" id="KW-0479">Metal-binding</keyword>
<feature type="compositionally biased region" description="Acidic residues" evidence="10">
    <location>
        <begin position="1005"/>
        <end position="1016"/>
    </location>
</feature>
<dbReference type="InterPro" id="IPR050557">
    <property type="entry name" value="RTX_toxin/Mannuronan_C5-epim"/>
</dbReference>
<dbReference type="Gene3D" id="2.60.120.380">
    <property type="match status" value="3"/>
</dbReference>
<keyword evidence="8" id="KW-0378">Hydrolase</keyword>
<dbReference type="InterPro" id="IPR024079">
    <property type="entry name" value="MetalloPept_cat_dom_sf"/>
</dbReference>
<dbReference type="InterPro" id="IPR011049">
    <property type="entry name" value="Serralysin-like_metalloprot_C"/>
</dbReference>
<dbReference type="InterPro" id="IPR001343">
    <property type="entry name" value="Hemolysn_Ca-bd"/>
</dbReference>
<dbReference type="Pfam" id="PF08548">
    <property type="entry name" value="Peptidase_M10_C"/>
    <property type="match status" value="1"/>
</dbReference>
<dbReference type="InterPro" id="IPR018511">
    <property type="entry name" value="Hemolysin-typ_Ca-bd_CS"/>
</dbReference>
<comment type="subcellular location">
    <subcellularLocation>
        <location evidence="2">Secreted</location>
    </subcellularLocation>
</comment>
<evidence type="ECO:0000256" key="10">
    <source>
        <dbReference type="SAM" id="MobiDB-lite"/>
    </source>
</evidence>
<evidence type="ECO:0000256" key="9">
    <source>
        <dbReference type="ARBA" id="ARBA00022833"/>
    </source>
</evidence>
<dbReference type="Proteomes" id="UP000186559">
    <property type="component" value="Plasmid pTPRO6"/>
</dbReference>
<organism evidence="12 13">
    <name type="scientific">Salipiger profundus</name>
    <dbReference type="NCBI Taxonomy" id="1229727"/>
    <lineage>
        <taxon>Bacteria</taxon>
        <taxon>Pseudomonadati</taxon>
        <taxon>Pseudomonadota</taxon>
        <taxon>Alphaproteobacteria</taxon>
        <taxon>Rhodobacterales</taxon>
        <taxon>Roseobacteraceae</taxon>
        <taxon>Salipiger</taxon>
    </lineage>
</organism>
<evidence type="ECO:0000313" key="13">
    <source>
        <dbReference type="Proteomes" id="UP000186559"/>
    </source>
</evidence>
<dbReference type="GO" id="GO:0004222">
    <property type="term" value="F:metalloendopeptidase activity"/>
    <property type="evidence" value="ECO:0007669"/>
    <property type="project" value="InterPro"/>
</dbReference>
<feature type="region of interest" description="Disordered" evidence="10">
    <location>
        <begin position="1309"/>
        <end position="1348"/>
    </location>
</feature>
<dbReference type="Gene3D" id="2.150.10.10">
    <property type="entry name" value="Serralysin-like metalloprotease, C-terminal"/>
    <property type="match status" value="11"/>
</dbReference>
<dbReference type="InterPro" id="IPR001818">
    <property type="entry name" value="Pept_M10_metallopeptidase"/>
</dbReference>
<dbReference type="SUPFAM" id="SSF55486">
    <property type="entry name" value="Metalloproteases ('zincins'), catalytic domain"/>
    <property type="match status" value="1"/>
</dbReference>
<feature type="domain" description="Peptidase metallopeptidase" evidence="11">
    <location>
        <begin position="416"/>
        <end position="559"/>
    </location>
</feature>
<protein>
    <submittedName>
        <fullName evidence="12">Ca2+-binding protein, RTX toxin</fullName>
    </submittedName>
</protein>
<dbReference type="SUPFAM" id="SSF89260">
    <property type="entry name" value="Collagen-binding domain"/>
    <property type="match status" value="1"/>
</dbReference>
<evidence type="ECO:0000256" key="8">
    <source>
        <dbReference type="ARBA" id="ARBA00022801"/>
    </source>
</evidence>
<dbReference type="PANTHER" id="PTHR38340">
    <property type="entry name" value="S-LAYER PROTEIN"/>
    <property type="match status" value="1"/>
</dbReference>
<dbReference type="InterPro" id="IPR013858">
    <property type="entry name" value="Peptidase_M10B_C"/>
</dbReference>
<dbReference type="GO" id="GO:0031012">
    <property type="term" value="C:extracellular matrix"/>
    <property type="evidence" value="ECO:0007669"/>
    <property type="project" value="InterPro"/>
</dbReference>
<dbReference type="Pfam" id="PF04151">
    <property type="entry name" value="PPC"/>
    <property type="match status" value="1"/>
</dbReference>
<evidence type="ECO:0000256" key="1">
    <source>
        <dbReference type="ARBA" id="ARBA00001913"/>
    </source>
</evidence>
<accession>A0A1U7DDM6</accession>
<reference evidence="12 13" key="1">
    <citation type="submission" date="2016-03" db="EMBL/GenBank/DDBJ databases">
        <title>Deep-sea bacteria in the southern Pacific.</title>
        <authorList>
            <person name="Tang K."/>
        </authorList>
    </citation>
    <scope>NUCLEOTIDE SEQUENCE [LARGE SCALE GENOMIC DNA]</scope>
    <source>
        <strain evidence="12 13">JLT2016</strain>
        <plasmid evidence="13">Plasmid ptpro6</plasmid>
    </source>
</reference>
<comment type="similarity">
    <text evidence="3">Belongs to the peptidase M10B family.</text>
</comment>
<dbReference type="InterPro" id="IPR007280">
    <property type="entry name" value="Peptidase_C_arc/bac"/>
</dbReference>
<geneLocation type="plasmid" evidence="13">
    <name>ptpro6</name>
</geneLocation>
<dbReference type="GO" id="GO:0005509">
    <property type="term" value="F:calcium ion binding"/>
    <property type="evidence" value="ECO:0007669"/>
    <property type="project" value="InterPro"/>
</dbReference>
<keyword evidence="13" id="KW-1185">Reference proteome</keyword>
<keyword evidence="7" id="KW-0677">Repeat</keyword>
<feature type="compositionally biased region" description="Low complexity" evidence="10">
    <location>
        <begin position="1324"/>
        <end position="1334"/>
    </location>
</feature>
<gene>
    <name evidence="12" type="ORF">Ga0080559_TMP5128</name>
</gene>
<dbReference type="PANTHER" id="PTHR38340:SF1">
    <property type="entry name" value="S-LAYER PROTEIN"/>
    <property type="match status" value="1"/>
</dbReference>
<evidence type="ECO:0000256" key="6">
    <source>
        <dbReference type="ARBA" id="ARBA00022723"/>
    </source>
</evidence>
<dbReference type="Gene3D" id="3.40.390.10">
    <property type="entry name" value="Collagenase (Catalytic Domain)"/>
    <property type="match status" value="1"/>
</dbReference>
<evidence type="ECO:0000256" key="7">
    <source>
        <dbReference type="ARBA" id="ARBA00022737"/>
    </source>
</evidence>
<dbReference type="SMART" id="SM00235">
    <property type="entry name" value="ZnMc"/>
    <property type="match status" value="1"/>
</dbReference>
<keyword evidence="4" id="KW-0964">Secreted</keyword>
<keyword evidence="9" id="KW-0862">Zinc</keyword>
<dbReference type="EMBL" id="CP014802">
    <property type="protein sequence ID" value="APX26228.1"/>
    <property type="molecule type" value="Genomic_DNA"/>
</dbReference>
<sequence>MLDNKSFAHALPTDPEAIAAPEDGISERAVVIETTDVAADDSTTATMAVGDTYVGDLEVVGDRDWIAVTLTAGDDYRVTMRGAFSGIGSLGDPLVNIYDSSGTLIATNDDLIAAQLTESLLDFTATYSGTYYIEAAASGDASAGTYQVELTTIIPETTDAPFSTGTPYTMAAGDIFAGNIEAVGDRDIISLTVEAGHTYLIYMGGQGSSSGTLLPPSLILYDSAGTFIESNNWSGDYYDSYLVFTAPTTGNVLIGANGYNNAYAGTYELTVEEIPVETTDIPGDDTTTVAIAPGDILAGEISVAGDEDWYSFSGTAGQAVMFELLGDTSLDGSTLTIYDSEGGIVGQNFYTNETYDDAALGFAVATTGTYYIAVSDGAGTTGGYTLSATTYLPDAFEATPQELADYLTDGYWEDTGRTRHSFDTTSSNQITVNITALTADGQQLARWAFEAWEMVADVEFVEVAGTADITFDDIYSGAYASYNATGTTTTDAFVNISTDWLATYGTTLDSYSFNTYVHEIGHALGLGHQSNYNGSARYGVDEDFLNDSWLMSIMSYFSAYENTYVIGDGRYPDNFLGGAMMADILAIQELYGAPGASGETAGDTTWGEGSSFTNYLGTIFDVVFDGGTSADHSGLGLTFTIYDSDGTDLLNLAASPSSQLIDLTPESFSSINGGRNNMAIASGTIIENVTTGGGNDTITGNDAANTILTGAGADSVLAGDGNDSVFGGNGTDVLMGEDGDDTLEGAGGDDTLLGGEGNDSLVGGIGVDSLDGGAGNDTLSGGPESGETLLGGAGDDLIEVQNTHGSGFADGGAGNDTFVAVSDYFAGDIDGGDGIDTFDLSDETGSGMDVDLAAGTHEDLVYGGLSDLLNVENVIGTQQGDEITGSAAANDLDGQAGDDLIEGGLGSDTLFGDAGNDSLYGGDDADTMGGGIGNDFLAGQSGDDYIAGGGDNDTAYGGNGSDYIDGGTGDDLLAGNAGADSILGRDGSDTLLGGTENDTLYGNEGNDDLSGEDGDDSLLGGLGDDTISGDDGDDRIFGEGGNDEVDAGTGHDYVAGQSGDDSLYGGGGSDSVYGGSGNDTLDGSAGYDTIAGGGDNDLMYGGANDDYLLGEAGNDTGYGDDGDDYLNGGDGADRLYGGNGNDEVIGGTGHDYMAGQSGDDSLYAGGGSDSVYGGSGNDTLDGSAGYDTVAGGTGNDLMYGGANDDYLLGEDGNDTGYGDDGDDYLNGGDGADRLYGGNGNDEVIGGTGHDYMAGQSGNDSLYAGGGSDSVYGGSGDDTLDGSAGYDTVAGGTGNDLMYGGDHDDYLLGEDGNDTGYGDAGDDYLSGADGADSLSGGDGQDSVYGGAGSDTLYGGSGDDVLDGGQTGDWLYGQSGNDTLDGGRGWDRLYGGGGADVFLFSEINAGENDTIADFADGTDLIEIAGGYAFGDLTITTVGSTAEIDVDGHTITVFGASAGDFSSADFIFS</sequence>
<feature type="compositionally biased region" description="Acidic residues" evidence="10">
    <location>
        <begin position="1210"/>
        <end position="1223"/>
    </location>
</feature>
<dbReference type="GO" id="GO:0005615">
    <property type="term" value="C:extracellular space"/>
    <property type="evidence" value="ECO:0007669"/>
    <property type="project" value="InterPro"/>
</dbReference>
<evidence type="ECO:0000259" key="11">
    <source>
        <dbReference type="SMART" id="SM00235"/>
    </source>
</evidence>
<dbReference type="Pfam" id="PF00353">
    <property type="entry name" value="HemolysinCabind"/>
    <property type="match status" value="13"/>
</dbReference>
<dbReference type="PRINTS" id="PR00313">
    <property type="entry name" value="CABNDNGRPT"/>
</dbReference>
<evidence type="ECO:0000256" key="5">
    <source>
        <dbReference type="ARBA" id="ARBA00022670"/>
    </source>
</evidence>
<evidence type="ECO:0000313" key="12">
    <source>
        <dbReference type="EMBL" id="APX26228.1"/>
    </source>
</evidence>
<evidence type="ECO:0000256" key="2">
    <source>
        <dbReference type="ARBA" id="ARBA00004613"/>
    </source>
</evidence>
<comment type="cofactor">
    <cofactor evidence="1">
        <name>Ca(2+)</name>
        <dbReference type="ChEBI" id="CHEBI:29108"/>
    </cofactor>
</comment>
<dbReference type="RefSeq" id="WP_076625876.1">
    <property type="nucleotide sequence ID" value="NZ_CP014802.1"/>
</dbReference>
<keyword evidence="5" id="KW-0645">Protease</keyword>
<dbReference type="GO" id="GO:0008270">
    <property type="term" value="F:zinc ion binding"/>
    <property type="evidence" value="ECO:0007669"/>
    <property type="project" value="InterPro"/>
</dbReference>
<feature type="region of interest" description="Disordered" evidence="10">
    <location>
        <begin position="1210"/>
        <end position="1239"/>
    </location>
</feature>
<feature type="region of interest" description="Disordered" evidence="10">
    <location>
        <begin position="984"/>
        <end position="1031"/>
    </location>
</feature>
<dbReference type="InterPro" id="IPR034033">
    <property type="entry name" value="Serralysin-like"/>
</dbReference>